<proteinExistence type="predicted"/>
<sequence length="683" mass="75421">MAASDTKSSDGLKVLHAGLFRMGTHSLAKAYRILGFKTFHALDENWRGNWVELEKAAEATWPSVPHARPRPPFTRHDWDELWGNEYEVVCDTSAPFTLELFKAYPDAKVVIVQRDFDSWWPSFKSEILNNLFIPLFEFQMFLAWKLVGFRAGHAMRKLVFGFFNASSKEEIEAHGRKTYDTFYRELRDAVPREQRLEYKMGSGWGPLCEFLGKDVPDVPFPFTNERDILYIEVMKTLYCLSVSFTLCAACQCLAFDFLVAGGGTAGLVIANRLSEDPNITVAVIEPGDDVRNDSLVLDIDLAGISFSPLLDWNYNSTAQPQLGGRVLTYSAGKAIGGTTVINDRDANVRESAARAYYEPIDKRPNLQIIKGTVKRITFKNCTSDNKLVASGFEYIDSQGKLASITAKREVILSTGTLVSPLILEASGIGNPRILEKNGIEAKIPLPGTGEGLQDQPLWVLMFQSSNNLSGHVPFAAFAAAEDIFGIRTSSIADTTRSQLVSWAEAVSKRLGGDLSVEALKKRFQVQHDVIFKENSSIAEFEFFSLGTVVGSVFTTTLPFSWGSVHLDSSGDVNNPAIDSNFLSINLDMQTAMGAGQLSRKLWSTQTLDKFTATFLVPGDSVLPQNATDTQWTKYLTSSCASAFHSVGTCAMLPRELGGVVDPMLKVYGTANIRVVDASMRLEE</sequence>
<evidence type="ECO:0000313" key="2">
    <source>
        <dbReference type="Proteomes" id="UP001153334"/>
    </source>
</evidence>
<gene>
    <name evidence="1" type="ORF">ONZ43_g863</name>
</gene>
<accession>A0ACC2J6R4</accession>
<name>A0ACC2J6R4_9PEZI</name>
<comment type="caution">
    <text evidence="1">The sequence shown here is derived from an EMBL/GenBank/DDBJ whole genome shotgun (WGS) entry which is preliminary data.</text>
</comment>
<organism evidence="1 2">
    <name type="scientific">Nemania bipapillata</name>
    <dbReference type="NCBI Taxonomy" id="110536"/>
    <lineage>
        <taxon>Eukaryota</taxon>
        <taxon>Fungi</taxon>
        <taxon>Dikarya</taxon>
        <taxon>Ascomycota</taxon>
        <taxon>Pezizomycotina</taxon>
        <taxon>Sordariomycetes</taxon>
        <taxon>Xylariomycetidae</taxon>
        <taxon>Xylariales</taxon>
        <taxon>Xylariaceae</taxon>
        <taxon>Nemania</taxon>
    </lineage>
</organism>
<dbReference type="EMBL" id="JAPESX010000125">
    <property type="protein sequence ID" value="KAJ8123107.1"/>
    <property type="molecule type" value="Genomic_DNA"/>
</dbReference>
<dbReference type="Proteomes" id="UP001153334">
    <property type="component" value="Unassembled WGS sequence"/>
</dbReference>
<reference evidence="1" key="1">
    <citation type="submission" date="2022-11" db="EMBL/GenBank/DDBJ databases">
        <title>Genome Sequence of Nemania bipapillata.</title>
        <authorList>
            <person name="Buettner E."/>
        </authorList>
    </citation>
    <scope>NUCLEOTIDE SEQUENCE</scope>
    <source>
        <strain evidence="1">CP14</strain>
    </source>
</reference>
<keyword evidence="2" id="KW-1185">Reference proteome</keyword>
<protein>
    <submittedName>
        <fullName evidence="1">Uncharacterized protein</fullName>
    </submittedName>
</protein>
<evidence type="ECO:0000313" key="1">
    <source>
        <dbReference type="EMBL" id="KAJ8123107.1"/>
    </source>
</evidence>